<dbReference type="GO" id="GO:0005509">
    <property type="term" value="F:calcium ion binding"/>
    <property type="evidence" value="ECO:0007669"/>
    <property type="project" value="InterPro"/>
</dbReference>
<protein>
    <submittedName>
        <fullName evidence="6">Uncharacterized protein</fullName>
    </submittedName>
</protein>
<organism evidence="6 7">
    <name type="scientific">Capsicum annuum</name>
    <name type="common">Capsicum pepper</name>
    <dbReference type="NCBI Taxonomy" id="4072"/>
    <lineage>
        <taxon>Eukaryota</taxon>
        <taxon>Viridiplantae</taxon>
        <taxon>Streptophyta</taxon>
        <taxon>Embryophyta</taxon>
        <taxon>Tracheophyta</taxon>
        <taxon>Spermatophyta</taxon>
        <taxon>Magnoliopsida</taxon>
        <taxon>eudicotyledons</taxon>
        <taxon>Gunneridae</taxon>
        <taxon>Pentapetalae</taxon>
        <taxon>asterids</taxon>
        <taxon>lamiids</taxon>
        <taxon>Solanales</taxon>
        <taxon>Solanaceae</taxon>
        <taxon>Solanoideae</taxon>
        <taxon>Capsiceae</taxon>
        <taxon>Capsicum</taxon>
    </lineage>
</organism>
<sequence>MISFGHAGETRCYHVVSLEIAHWISFKILGGQHKDILEMLTPQVRKLVDVLRELQSVRNVLMTYSNEDHGKLSNVTSLIPASPNASSDLSFGRQRAKDPGMVFVSGATRHVGIRIAQILLRDGYSVRVGVSDLGAAQELAHLAISYKLVLTEATKVVFAIIMLLIQTLRHQKVGEIPLLSISTFLQLHDLIASSSSAPSTRDCILLAACEAHETLSQSAEFPADVFTSCLTTPIKMALRWFCTRSLLYESLDYAMIDRIPGRQTDRKTLLGELNWIFTVVTDTIAWNVLPMCYSRYLGMFLECLSDYYICIRMQFLIASYSRDTLEAVMLWTYEHSEKDARLANEALKSRKKTTTQLQVIVEIACGSSPNHLIAVRQTYCGLFNRSLEEDIAANVPMPVQKILIGVVGSYRYDKELVDPDTTNAEATILREAIRTKQLDNDNFLIILSTRNVH</sequence>
<dbReference type="GO" id="GO:0031931">
    <property type="term" value="C:TORC1 complex"/>
    <property type="evidence" value="ECO:0007669"/>
    <property type="project" value="InterPro"/>
</dbReference>
<dbReference type="GO" id="GO:0006950">
    <property type="term" value="P:response to stress"/>
    <property type="evidence" value="ECO:0007669"/>
    <property type="project" value="UniProtKB-ARBA"/>
</dbReference>
<keyword evidence="3" id="KW-0106">Calcium</keyword>
<accession>A0A2G2YGH8</accession>
<gene>
    <name evidence="6" type="ORF">T459_28306</name>
</gene>
<dbReference type="SUPFAM" id="SSF51735">
    <property type="entry name" value="NAD(P)-binding Rossmann-fold domains"/>
    <property type="match status" value="1"/>
</dbReference>
<dbReference type="PANTHER" id="PTHR12848">
    <property type="entry name" value="REGULATORY-ASSOCIATED PROTEIN OF MTOR"/>
    <property type="match status" value="1"/>
</dbReference>
<dbReference type="FunFam" id="1.10.220.10:FF:000006">
    <property type="entry name" value="Annexin"/>
    <property type="match status" value="1"/>
</dbReference>
<evidence type="ECO:0000256" key="2">
    <source>
        <dbReference type="ARBA" id="ARBA00022737"/>
    </source>
</evidence>
<dbReference type="PRINTS" id="PR01547">
    <property type="entry name" value="YEAST176DUF"/>
</dbReference>
<dbReference type="PANTHER" id="PTHR12848:SF16">
    <property type="entry name" value="REGULATORY-ASSOCIATED PROTEIN OF MTOR"/>
    <property type="match status" value="1"/>
</dbReference>
<keyword evidence="4" id="KW-0041">Annexin</keyword>
<dbReference type="AlphaFoldDB" id="A0A2G2YGH8"/>
<dbReference type="Proteomes" id="UP000222542">
    <property type="component" value="Unassembled WGS sequence"/>
</dbReference>
<evidence type="ECO:0000313" key="7">
    <source>
        <dbReference type="Proteomes" id="UP000222542"/>
    </source>
</evidence>
<keyword evidence="2" id="KW-0677">Repeat</keyword>
<dbReference type="InterPro" id="IPR037104">
    <property type="entry name" value="Annexin_sf"/>
</dbReference>
<keyword evidence="5" id="KW-0111">Calcium/phospholipid-binding</keyword>
<dbReference type="Pfam" id="PF00191">
    <property type="entry name" value="Annexin"/>
    <property type="match status" value="1"/>
</dbReference>
<dbReference type="InterPro" id="IPR018502">
    <property type="entry name" value="Annexin_repeat"/>
</dbReference>
<evidence type="ECO:0000256" key="1">
    <source>
        <dbReference type="ARBA" id="ARBA00022723"/>
    </source>
</evidence>
<dbReference type="EMBL" id="AYRZ02000011">
    <property type="protein sequence ID" value="PHT68819.1"/>
    <property type="molecule type" value="Genomic_DNA"/>
</dbReference>
<proteinExistence type="predicted"/>
<dbReference type="InterPro" id="IPR004083">
    <property type="entry name" value="Raptor"/>
</dbReference>
<dbReference type="STRING" id="4072.A0A2G2YGH8"/>
<keyword evidence="1" id="KW-0479">Metal-binding</keyword>
<name>A0A2G2YGH8_CAPAN</name>
<reference evidence="6 7" key="1">
    <citation type="journal article" date="2014" name="Nat. Genet.">
        <title>Genome sequence of the hot pepper provides insights into the evolution of pungency in Capsicum species.</title>
        <authorList>
            <person name="Kim S."/>
            <person name="Park M."/>
            <person name="Yeom S.I."/>
            <person name="Kim Y.M."/>
            <person name="Lee J.M."/>
            <person name="Lee H.A."/>
            <person name="Seo E."/>
            <person name="Choi J."/>
            <person name="Cheong K."/>
            <person name="Kim K.T."/>
            <person name="Jung K."/>
            <person name="Lee G.W."/>
            <person name="Oh S.K."/>
            <person name="Bae C."/>
            <person name="Kim S.B."/>
            <person name="Lee H.Y."/>
            <person name="Kim S.Y."/>
            <person name="Kim M.S."/>
            <person name="Kang B.C."/>
            <person name="Jo Y.D."/>
            <person name="Yang H.B."/>
            <person name="Jeong H.J."/>
            <person name="Kang W.H."/>
            <person name="Kwon J.K."/>
            <person name="Shin C."/>
            <person name="Lim J.Y."/>
            <person name="Park J.H."/>
            <person name="Huh J.H."/>
            <person name="Kim J.S."/>
            <person name="Kim B.D."/>
            <person name="Cohen O."/>
            <person name="Paran I."/>
            <person name="Suh M.C."/>
            <person name="Lee S.B."/>
            <person name="Kim Y.K."/>
            <person name="Shin Y."/>
            <person name="Noh S.J."/>
            <person name="Park J."/>
            <person name="Seo Y.S."/>
            <person name="Kwon S.Y."/>
            <person name="Kim H.A."/>
            <person name="Park J.M."/>
            <person name="Kim H.J."/>
            <person name="Choi S.B."/>
            <person name="Bosland P.W."/>
            <person name="Reeves G."/>
            <person name="Jo S.H."/>
            <person name="Lee B.W."/>
            <person name="Cho H.T."/>
            <person name="Choi H.S."/>
            <person name="Lee M.S."/>
            <person name="Yu Y."/>
            <person name="Do Choi Y."/>
            <person name="Park B.S."/>
            <person name="van Deynze A."/>
            <person name="Ashrafi H."/>
            <person name="Hill T."/>
            <person name="Kim W.T."/>
            <person name="Pai H.S."/>
            <person name="Ahn H.K."/>
            <person name="Yeam I."/>
            <person name="Giovannoni J.J."/>
            <person name="Rose J.K."/>
            <person name="Sorensen I."/>
            <person name="Lee S.J."/>
            <person name="Kim R.W."/>
            <person name="Choi I.Y."/>
            <person name="Choi B.S."/>
            <person name="Lim J.S."/>
            <person name="Lee Y.H."/>
            <person name="Choi D."/>
        </authorList>
    </citation>
    <scope>NUCLEOTIDE SEQUENCE [LARGE SCALE GENOMIC DNA]</scope>
    <source>
        <strain evidence="7">cv. CM334</strain>
    </source>
</reference>
<evidence type="ECO:0000256" key="5">
    <source>
        <dbReference type="ARBA" id="ARBA00023302"/>
    </source>
</evidence>
<dbReference type="Gene3D" id="1.10.220.10">
    <property type="entry name" value="Annexin"/>
    <property type="match status" value="1"/>
</dbReference>
<dbReference type="InterPro" id="IPR036291">
    <property type="entry name" value="NAD(P)-bd_dom_sf"/>
</dbReference>
<dbReference type="PROSITE" id="PS51897">
    <property type="entry name" value="ANNEXIN_2"/>
    <property type="match status" value="1"/>
</dbReference>
<evidence type="ECO:0000313" key="6">
    <source>
        <dbReference type="EMBL" id="PHT68819.1"/>
    </source>
</evidence>
<evidence type="ECO:0000256" key="3">
    <source>
        <dbReference type="ARBA" id="ARBA00022837"/>
    </source>
</evidence>
<dbReference type="Gramene" id="PHT68819">
    <property type="protein sequence ID" value="PHT68819"/>
    <property type="gene ID" value="T459_28306"/>
</dbReference>
<reference evidence="6 7" key="2">
    <citation type="journal article" date="2017" name="Genome Biol.">
        <title>New reference genome sequences of hot pepper reveal the massive evolution of plant disease-resistance genes by retroduplication.</title>
        <authorList>
            <person name="Kim S."/>
            <person name="Park J."/>
            <person name="Yeom S.I."/>
            <person name="Kim Y.M."/>
            <person name="Seo E."/>
            <person name="Kim K.T."/>
            <person name="Kim M.S."/>
            <person name="Lee J.M."/>
            <person name="Cheong K."/>
            <person name="Shin H.S."/>
            <person name="Kim S.B."/>
            <person name="Han K."/>
            <person name="Lee J."/>
            <person name="Park M."/>
            <person name="Lee H.A."/>
            <person name="Lee H.Y."/>
            <person name="Lee Y."/>
            <person name="Oh S."/>
            <person name="Lee J.H."/>
            <person name="Choi E."/>
            <person name="Choi E."/>
            <person name="Lee S.E."/>
            <person name="Jeon J."/>
            <person name="Kim H."/>
            <person name="Choi G."/>
            <person name="Song H."/>
            <person name="Lee J."/>
            <person name="Lee S.C."/>
            <person name="Kwon J.K."/>
            <person name="Lee H.Y."/>
            <person name="Koo N."/>
            <person name="Hong Y."/>
            <person name="Kim R.W."/>
            <person name="Kang W.H."/>
            <person name="Huh J.H."/>
            <person name="Kang B.C."/>
            <person name="Yang T.J."/>
            <person name="Lee Y.H."/>
            <person name="Bennetzen J.L."/>
            <person name="Choi D."/>
        </authorList>
    </citation>
    <scope>NUCLEOTIDE SEQUENCE [LARGE SCALE GENOMIC DNA]</scope>
    <source>
        <strain evidence="7">cv. CM334</strain>
    </source>
</reference>
<dbReference type="GO" id="GO:0031929">
    <property type="term" value="P:TOR signaling"/>
    <property type="evidence" value="ECO:0007669"/>
    <property type="project" value="InterPro"/>
</dbReference>
<comment type="caution">
    <text evidence="6">The sequence shown here is derived from an EMBL/GenBank/DDBJ whole genome shotgun (WGS) entry which is preliminary data.</text>
</comment>
<dbReference type="GO" id="GO:0005544">
    <property type="term" value="F:calcium-dependent phospholipid binding"/>
    <property type="evidence" value="ECO:0007669"/>
    <property type="project" value="UniProtKB-KW"/>
</dbReference>
<dbReference type="SUPFAM" id="SSF47874">
    <property type="entry name" value="Annexin"/>
    <property type="match status" value="1"/>
</dbReference>
<keyword evidence="7" id="KW-1185">Reference proteome</keyword>
<evidence type="ECO:0000256" key="4">
    <source>
        <dbReference type="ARBA" id="ARBA00023216"/>
    </source>
</evidence>